<protein>
    <recommendedName>
        <fullName evidence="4">Probable chorismate pyruvate-lyase</fullName>
        <shortName evidence="4">CL</shortName>
        <shortName evidence="4">CPL</shortName>
        <ecNumber evidence="4">4.1.3.40</ecNumber>
    </recommendedName>
</protein>
<comment type="caution">
    <text evidence="4">Lacks conserved residue(s) required for the propagation of feature annotation.</text>
</comment>
<proteinExistence type="inferred from homology"/>
<evidence type="ECO:0000256" key="3">
    <source>
        <dbReference type="ARBA" id="ARBA00023239"/>
    </source>
</evidence>
<name>A0AB39HFA3_9VIBR</name>
<dbReference type="InterPro" id="IPR028978">
    <property type="entry name" value="Chorismate_lyase_/UTRA_dom_sf"/>
</dbReference>
<evidence type="ECO:0000313" key="5">
    <source>
        <dbReference type="EMBL" id="XDK24981.1"/>
    </source>
</evidence>
<dbReference type="HAMAP" id="MF_01632">
    <property type="entry name" value="UbiC"/>
    <property type="match status" value="1"/>
</dbReference>
<evidence type="ECO:0000256" key="1">
    <source>
        <dbReference type="ARBA" id="ARBA00022490"/>
    </source>
</evidence>
<dbReference type="PANTHER" id="PTHR38683:SF1">
    <property type="entry name" value="CHORISMATE PYRUVATE-LYASE"/>
    <property type="match status" value="1"/>
</dbReference>
<dbReference type="GO" id="GO:0006744">
    <property type="term" value="P:ubiquinone biosynthetic process"/>
    <property type="evidence" value="ECO:0007669"/>
    <property type="project" value="UniProtKB-UniRule"/>
</dbReference>
<dbReference type="KEGG" id="vih:AB0763_12645"/>
<evidence type="ECO:0000256" key="2">
    <source>
        <dbReference type="ARBA" id="ARBA00022688"/>
    </source>
</evidence>
<dbReference type="InterPro" id="IPR007440">
    <property type="entry name" value="Chorismate--pyruvate_lyase"/>
</dbReference>
<sequence>MDSRFSRYFSILAQLEWHDEHNSLDCDPAIKAWLLDSRSLTHRLSLYCHHFRVSLIDQKERVCTQEMNVERDSPIALERNVILFGDDMPWVCAQTIIPSQTLMASGHNWAEQGETPIGATIFAASNSKRDQLQIASVTTEDGVLWARRSRLIMMDHPLYVTELFLSQAPIYSKENN</sequence>
<organism evidence="5">
    <name type="scientific">Vibrio sp. HB236076</name>
    <dbReference type="NCBI Taxonomy" id="3232307"/>
    <lineage>
        <taxon>Bacteria</taxon>
        <taxon>Pseudomonadati</taxon>
        <taxon>Pseudomonadota</taxon>
        <taxon>Gammaproteobacteria</taxon>
        <taxon>Vibrionales</taxon>
        <taxon>Vibrionaceae</taxon>
        <taxon>Vibrio</taxon>
    </lineage>
</organism>
<dbReference type="Pfam" id="PF04345">
    <property type="entry name" value="Chor_lyase"/>
    <property type="match status" value="1"/>
</dbReference>
<keyword evidence="4" id="KW-0670">Pyruvate</keyword>
<feature type="binding site" evidence="4">
    <location>
        <position position="79"/>
    </location>
    <ligand>
        <name>substrate</name>
    </ligand>
</feature>
<reference evidence="5" key="1">
    <citation type="submission" date="2024-07" db="EMBL/GenBank/DDBJ databases">
        <title>Genome Analysis of a Potential Novel Vibrio Species Secreting pH- and Thermo-stable Alginate Lyase and its Application in Producing Alginate Oligosaccharides.</title>
        <authorList>
            <person name="Huang H."/>
            <person name="Bao K."/>
        </authorList>
    </citation>
    <scope>NUCLEOTIDE SEQUENCE</scope>
    <source>
        <strain evidence="5">HB236076</strain>
    </source>
</reference>
<dbReference type="RefSeq" id="WP_306102331.1">
    <property type="nucleotide sequence ID" value="NZ_CP162601.1"/>
</dbReference>
<dbReference type="GO" id="GO:0008813">
    <property type="term" value="F:chorismate lyase activity"/>
    <property type="evidence" value="ECO:0007669"/>
    <property type="project" value="UniProtKB-UniRule"/>
</dbReference>
<dbReference type="EMBL" id="CP162601">
    <property type="protein sequence ID" value="XDK24981.1"/>
    <property type="molecule type" value="Genomic_DNA"/>
</dbReference>
<dbReference type="SUPFAM" id="SSF64288">
    <property type="entry name" value="Chorismate lyase-like"/>
    <property type="match status" value="1"/>
</dbReference>
<dbReference type="GO" id="GO:0042866">
    <property type="term" value="P:pyruvate biosynthetic process"/>
    <property type="evidence" value="ECO:0007669"/>
    <property type="project" value="UniProtKB-UniRule"/>
</dbReference>
<comment type="pathway">
    <text evidence="4">Cofactor biosynthesis; ubiquinone biosynthesis.</text>
</comment>
<comment type="subcellular location">
    <subcellularLocation>
        <location evidence="4">Cytoplasm</location>
    </subcellularLocation>
</comment>
<evidence type="ECO:0000256" key="4">
    <source>
        <dbReference type="HAMAP-Rule" id="MF_01632"/>
    </source>
</evidence>
<comment type="function">
    <text evidence="4">Removes the pyruvyl group from chorismate, with concomitant aromatization of the ring, to provide 4-hydroxybenzoate (4HB) for the ubiquinone pathway.</text>
</comment>
<dbReference type="EC" id="4.1.3.40" evidence="4"/>
<dbReference type="PANTHER" id="PTHR38683">
    <property type="entry name" value="CHORISMATE PYRUVATE-LYASE"/>
    <property type="match status" value="1"/>
</dbReference>
<accession>A0AB39HFA3</accession>
<gene>
    <name evidence="4" type="primary">ubiC</name>
    <name evidence="5" type="ORF">AB0763_12645</name>
</gene>
<dbReference type="GO" id="GO:0005829">
    <property type="term" value="C:cytosol"/>
    <property type="evidence" value="ECO:0007669"/>
    <property type="project" value="TreeGrafter"/>
</dbReference>
<keyword evidence="1 4" id="KW-0963">Cytoplasm</keyword>
<comment type="similarity">
    <text evidence="4">Belongs to the UbiC family.</text>
</comment>
<dbReference type="Gene3D" id="3.40.1410.10">
    <property type="entry name" value="Chorismate lyase-like"/>
    <property type="match status" value="1"/>
</dbReference>
<keyword evidence="2 4" id="KW-0831">Ubiquinone biosynthesis</keyword>
<feature type="binding site" evidence="4">
    <location>
        <position position="162"/>
    </location>
    <ligand>
        <name>substrate</name>
    </ligand>
</feature>
<dbReference type="AlphaFoldDB" id="A0AB39HFA3"/>
<feature type="binding site" evidence="4">
    <location>
        <position position="117"/>
    </location>
    <ligand>
        <name>substrate</name>
    </ligand>
</feature>
<comment type="catalytic activity">
    <reaction evidence="4">
        <text>chorismate = 4-hydroxybenzoate + pyruvate</text>
        <dbReference type="Rhea" id="RHEA:16505"/>
        <dbReference type="ChEBI" id="CHEBI:15361"/>
        <dbReference type="ChEBI" id="CHEBI:17879"/>
        <dbReference type="ChEBI" id="CHEBI:29748"/>
        <dbReference type="EC" id="4.1.3.40"/>
    </reaction>
</comment>
<keyword evidence="3 4" id="KW-0456">Lyase</keyword>